<organism evidence="1 2">
    <name type="scientific">Cotonvirus japonicus</name>
    <dbReference type="NCBI Taxonomy" id="2811091"/>
    <lineage>
        <taxon>Viruses</taxon>
        <taxon>Varidnaviria</taxon>
        <taxon>Bamfordvirae</taxon>
        <taxon>Nucleocytoviricota</taxon>
        <taxon>Megaviricetes</taxon>
        <taxon>Imitervirales</taxon>
        <taxon>Mimiviridae</taxon>
        <taxon>Megamimivirinae</taxon>
        <taxon>Cotonvirus</taxon>
        <taxon>Cotonvirus japonicum</taxon>
    </lineage>
</organism>
<dbReference type="EMBL" id="AP024483">
    <property type="protein sequence ID" value="BCS83637.1"/>
    <property type="molecule type" value="Genomic_DNA"/>
</dbReference>
<evidence type="ECO:0000313" key="1">
    <source>
        <dbReference type="EMBL" id="BCS83637.1"/>
    </source>
</evidence>
<sequence length="396" mass="47675">MPEYKFKFCLNIRTRNEIKKHCKKSQKMCRLYVNDSEYIKVNFRKNTNHYHMEIDADDLSVFINFVYENYLFCNGHENIKHSCKMNNYFKDYVNFITKNNKTEHLKSLIFDLGILFEQSFHDGICGDTICYVLRKMHEHSSENTINAVFNTMTMKEFNRYIESPKIDIDVKVINTIMCKYQNYYYECYNYFVNNRDDNSKKYKKRIMKLRNNTINYYILHKIFDRDNAEVYNLFINKVNELIEEISSFKFNDKSIKSSKFGESFIENFNECIDELSIFASDKQNFYKCLQLNSPNIAELIIRENYDIKMLRPSIIILRDIAEHDKLYLLELLLDNKMVSFDKINMLFLESHKYSRDVVEILINYDADVNMYGQKVLKCAEKNNNREVIEYLQEILN</sequence>
<dbReference type="SUPFAM" id="SSF48403">
    <property type="entry name" value="Ankyrin repeat"/>
    <property type="match status" value="1"/>
</dbReference>
<keyword evidence="2" id="KW-1185">Reference proteome</keyword>
<accession>A0ABM7NU99</accession>
<dbReference type="InterPro" id="IPR036770">
    <property type="entry name" value="Ankyrin_rpt-contain_sf"/>
</dbReference>
<name>A0ABM7NU99_9VIRU</name>
<evidence type="ECO:0008006" key="3">
    <source>
        <dbReference type="Google" id="ProtNLM"/>
    </source>
</evidence>
<dbReference type="RefSeq" id="YP_010842245.1">
    <property type="nucleotide sequence ID" value="NC_079139.1"/>
</dbReference>
<evidence type="ECO:0000313" key="2">
    <source>
        <dbReference type="Proteomes" id="UP001321479"/>
    </source>
</evidence>
<dbReference type="Gene3D" id="1.25.40.20">
    <property type="entry name" value="Ankyrin repeat-containing domain"/>
    <property type="match status" value="1"/>
</dbReference>
<protein>
    <recommendedName>
        <fullName evidence="3">Ankyrin repeat protein</fullName>
    </recommendedName>
</protein>
<proteinExistence type="predicted"/>
<dbReference type="GeneID" id="80558842"/>
<reference evidence="1 2" key="1">
    <citation type="submission" date="2021-02" db="EMBL/GenBank/DDBJ databases">
        <title>Cotonvirus japonicus, which uses Golgi apparatus of host cells for its virion factory, phylogenetically links tailed tupanvirus and icosahedral mimivirus.</title>
        <authorList>
            <person name="Takahashi H."/>
            <person name="Fukaya S."/>
            <person name="Song C."/>
            <person name="Murata K."/>
            <person name="Takemura M."/>
        </authorList>
    </citation>
    <scope>NUCLEOTIDE SEQUENCE [LARGE SCALE GENOMIC DNA]</scope>
</reference>
<dbReference type="Proteomes" id="UP001321479">
    <property type="component" value="Segment"/>
</dbReference>